<dbReference type="GO" id="GO:0008310">
    <property type="term" value="F:single-stranded DNA 3'-5' DNA exonuclease activity"/>
    <property type="evidence" value="ECO:0007669"/>
    <property type="project" value="UniProtKB-EC"/>
</dbReference>
<dbReference type="Pfam" id="PF26016">
    <property type="entry name" value="ExoI_C"/>
    <property type="match status" value="1"/>
</dbReference>
<dbReference type="AlphaFoldDB" id="A0A845VHT2"/>
<feature type="domain" description="ExoI C-terminal" evidence="17">
    <location>
        <begin position="350"/>
        <end position="473"/>
    </location>
</feature>
<evidence type="ECO:0000256" key="13">
    <source>
        <dbReference type="PIRNR" id="PIRNR000977"/>
    </source>
</evidence>
<dbReference type="InterPro" id="IPR012337">
    <property type="entry name" value="RNaseH-like_sf"/>
</dbReference>
<feature type="binding site" evidence="15">
    <location>
        <position position="9"/>
    </location>
    <ligand>
        <name>Mg(2+)</name>
        <dbReference type="ChEBI" id="CHEBI:18420"/>
        <label>1</label>
    </ligand>
</feature>
<evidence type="ECO:0000256" key="10">
    <source>
        <dbReference type="ARBA" id="ARBA00023125"/>
    </source>
</evidence>
<feature type="binding site" evidence="14">
    <location>
        <position position="159"/>
    </location>
    <ligand>
        <name>substrate</name>
    </ligand>
</feature>
<dbReference type="RefSeq" id="WP_164212125.1">
    <property type="nucleotide sequence ID" value="NZ_JAAGSC010000043.1"/>
</dbReference>
<evidence type="ECO:0000256" key="15">
    <source>
        <dbReference type="PIRSR" id="PIRSR000977-2"/>
    </source>
</evidence>
<keyword evidence="6 13" id="KW-0227">DNA damage</keyword>
<keyword evidence="9 15" id="KW-0460">Magnesium</keyword>
<dbReference type="InterPro" id="IPR013620">
    <property type="entry name" value="Exonuc_1_SH3"/>
</dbReference>
<evidence type="ECO:0000256" key="9">
    <source>
        <dbReference type="ARBA" id="ARBA00022842"/>
    </source>
</evidence>
<dbReference type="Gene3D" id="1.10.287.1240">
    <property type="match status" value="1"/>
</dbReference>
<keyword evidence="19" id="KW-1185">Reference proteome</keyword>
<dbReference type="InterPro" id="IPR038649">
    <property type="entry name" value="EXOI_SH3_sf"/>
</dbReference>
<evidence type="ECO:0000313" key="18">
    <source>
        <dbReference type="EMBL" id="NDY96749.1"/>
    </source>
</evidence>
<dbReference type="InterPro" id="IPR036397">
    <property type="entry name" value="RNaseH_sf"/>
</dbReference>
<comment type="catalytic activity">
    <reaction evidence="1 13">
        <text>Exonucleolytic cleavage in the 3'- to 5'-direction to yield nucleoside 5'-phosphates.</text>
        <dbReference type="EC" id="3.1.11.1"/>
    </reaction>
</comment>
<dbReference type="Gene3D" id="1.20.1280.70">
    <property type="entry name" value="Exonuclease ExoI, domain 3"/>
    <property type="match status" value="1"/>
</dbReference>
<evidence type="ECO:0000259" key="17">
    <source>
        <dbReference type="PROSITE" id="PS51785"/>
    </source>
</evidence>
<keyword evidence="11 13" id="KW-0234">DNA repair</keyword>
<dbReference type="Gene3D" id="3.30.1520.20">
    <property type="entry name" value="Exonuclease ExoI, domain 2"/>
    <property type="match status" value="1"/>
</dbReference>
<keyword evidence="10" id="KW-0238">DNA-binding</keyword>
<dbReference type="CDD" id="cd06138">
    <property type="entry name" value="ExoI_N"/>
    <property type="match status" value="1"/>
</dbReference>
<name>A0A845VHT2_9GAMM</name>
<dbReference type="PROSITE" id="PS51784">
    <property type="entry name" value="EXOI_SH3"/>
    <property type="match status" value="1"/>
</dbReference>
<protein>
    <recommendedName>
        <fullName evidence="3 13">Exodeoxyribonuclease I</fullName>
        <ecNumber evidence="2 13">3.1.11.1</ecNumber>
    </recommendedName>
</protein>
<dbReference type="SUPFAM" id="SSF53098">
    <property type="entry name" value="Ribonuclease H-like"/>
    <property type="match status" value="1"/>
</dbReference>
<feature type="binding site" evidence="15">
    <location>
        <position position="11"/>
    </location>
    <ligand>
        <name>Mg(2+)</name>
        <dbReference type="ChEBI" id="CHEBI:18420"/>
        <label>2</label>
    </ligand>
</feature>
<comment type="subunit">
    <text evidence="12">Monomer. Interacts with ssb (via C-terminus); this interaction stimulates the exonuclease activity by recruiting the enzyme to its substrate.</text>
</comment>
<dbReference type="InterPro" id="IPR023607">
    <property type="entry name" value="Exodeoxyribonuclease_I"/>
</dbReference>
<organism evidence="18 19">
    <name type="scientific">Wenzhouxiangella limi</name>
    <dbReference type="NCBI Taxonomy" id="2707351"/>
    <lineage>
        <taxon>Bacteria</taxon>
        <taxon>Pseudomonadati</taxon>
        <taxon>Pseudomonadota</taxon>
        <taxon>Gammaproteobacteria</taxon>
        <taxon>Chromatiales</taxon>
        <taxon>Wenzhouxiangellaceae</taxon>
        <taxon>Wenzhouxiangella</taxon>
    </lineage>
</organism>
<evidence type="ECO:0000313" key="19">
    <source>
        <dbReference type="Proteomes" id="UP000484885"/>
    </source>
</evidence>
<dbReference type="EC" id="3.1.11.1" evidence="2 13"/>
<proteinExistence type="predicted"/>
<evidence type="ECO:0000256" key="1">
    <source>
        <dbReference type="ARBA" id="ARBA00000563"/>
    </source>
</evidence>
<dbReference type="Pfam" id="PF08411">
    <property type="entry name" value="ExoI_SH3"/>
    <property type="match status" value="1"/>
</dbReference>
<feature type="binding site" evidence="15">
    <location>
        <position position="180"/>
    </location>
    <ligand>
        <name>Mg(2+)</name>
        <dbReference type="ChEBI" id="CHEBI:18420"/>
        <label>2</label>
    </ligand>
</feature>
<keyword evidence="7 13" id="KW-0378">Hydrolase</keyword>
<evidence type="ECO:0000256" key="8">
    <source>
        <dbReference type="ARBA" id="ARBA00022839"/>
    </source>
</evidence>
<feature type="binding site" evidence="14">
    <location>
        <position position="11"/>
    </location>
    <ligand>
        <name>substrate</name>
    </ligand>
</feature>
<feature type="domain" description="ExoI SH3-like" evidence="16">
    <location>
        <begin position="196"/>
        <end position="348"/>
    </location>
</feature>
<dbReference type="InterPro" id="IPR013520">
    <property type="entry name" value="Ribonucl_H"/>
</dbReference>
<sequence length="480" mass="54996">MNETFLWHDYETFGADTRRDRPAQFAAVRTDTDLEAVGEPLVLYCRPADDVLPHPDACVITGITPQQARARGVPENEFAAAIAEVMQRPGTCSVGFNNFRFDDEVTRHLFWRNFFDPYAREYANGNSRFDLIDLARMTRALRPEGLNWPDREDGTPSFRLEDLAAANGLDTRRAHDALADVEATLGLARKIRNAQPRLWQWALQLRQRHVVSKLLEPKQPLLHSSARLPARRYATAAVLPLACHPSIRSQWLIWNLREDPAPYLHLTEEQLADLLWTPAADLPDGQERLPVKLVRTNRCPMLAPITVLNEAAAKRLAIDPRQITDHAHRLAAAPAFIERLQGLFNQPSAPAADPELALYAGFVPKADLVLRDRVRTMAPEALFALNEPFQDERLNELLFRYRARLWPDRLDDEERIRWKHYCRRRLIDDPELAGLRIDDYRQRVQALLQDSPAQREVLEALMHWPEEIGLNELQNQVSGT</sequence>
<dbReference type="SMART" id="SM00479">
    <property type="entry name" value="EXOIII"/>
    <property type="match status" value="1"/>
</dbReference>
<dbReference type="Pfam" id="PF00929">
    <property type="entry name" value="RNase_T"/>
    <property type="match status" value="1"/>
</dbReference>
<dbReference type="PIRSF" id="PIRSF000977">
    <property type="entry name" value="Exodeoxyribonuclease_I"/>
    <property type="match status" value="1"/>
</dbReference>
<dbReference type="GO" id="GO:0006281">
    <property type="term" value="P:DNA repair"/>
    <property type="evidence" value="ECO:0007669"/>
    <property type="project" value="UniProtKB-KW"/>
</dbReference>
<evidence type="ECO:0000256" key="2">
    <source>
        <dbReference type="ARBA" id="ARBA00012108"/>
    </source>
</evidence>
<keyword evidence="5 15" id="KW-0479">Metal-binding</keyword>
<evidence type="ECO:0000256" key="7">
    <source>
        <dbReference type="ARBA" id="ARBA00022801"/>
    </source>
</evidence>
<evidence type="ECO:0000256" key="12">
    <source>
        <dbReference type="ARBA" id="ARBA00046792"/>
    </source>
</evidence>
<keyword evidence="4 13" id="KW-0540">Nuclease</keyword>
<evidence type="ECO:0000256" key="3">
    <source>
        <dbReference type="ARBA" id="ARBA00019900"/>
    </source>
</evidence>
<dbReference type="InterPro" id="IPR034747">
    <property type="entry name" value="EXOI_SH3"/>
</dbReference>
<dbReference type="NCBIfam" id="NF008746">
    <property type="entry name" value="PRK11779.1"/>
    <property type="match status" value="1"/>
</dbReference>
<evidence type="ECO:0000256" key="6">
    <source>
        <dbReference type="ARBA" id="ARBA00022763"/>
    </source>
</evidence>
<evidence type="ECO:0000256" key="5">
    <source>
        <dbReference type="ARBA" id="ARBA00022723"/>
    </source>
</evidence>
<dbReference type="GO" id="GO:0003677">
    <property type="term" value="F:DNA binding"/>
    <property type="evidence" value="ECO:0007669"/>
    <property type="project" value="UniProtKB-KW"/>
</dbReference>
<reference evidence="18 19" key="1">
    <citation type="submission" date="2020-02" db="EMBL/GenBank/DDBJ databases">
        <authorList>
            <person name="Zhang X.-Y."/>
        </authorList>
    </citation>
    <scope>NUCLEOTIDE SEQUENCE [LARGE SCALE GENOMIC DNA]</scope>
    <source>
        <strain evidence="18 19">C33</strain>
    </source>
</reference>
<evidence type="ECO:0000256" key="4">
    <source>
        <dbReference type="ARBA" id="ARBA00022722"/>
    </source>
</evidence>
<evidence type="ECO:0000256" key="14">
    <source>
        <dbReference type="PIRSR" id="PIRSR000977-1"/>
    </source>
</evidence>
<comment type="caution">
    <text evidence="18">The sequence shown here is derived from an EMBL/GenBank/DDBJ whole genome shotgun (WGS) entry which is preliminary data.</text>
</comment>
<gene>
    <name evidence="18" type="primary">sbcB</name>
    <name evidence="18" type="ORF">G3I74_13515</name>
</gene>
<keyword evidence="8 13" id="KW-0269">Exonuclease</keyword>
<dbReference type="EMBL" id="JAAGSC010000043">
    <property type="protein sequence ID" value="NDY96749.1"/>
    <property type="molecule type" value="Genomic_DNA"/>
</dbReference>
<dbReference type="GO" id="GO:0046872">
    <property type="term" value="F:metal ion binding"/>
    <property type="evidence" value="ECO:0007669"/>
    <property type="project" value="UniProtKB-KW"/>
</dbReference>
<comment type="cofactor">
    <cofactor evidence="15">
        <name>Mg(2+)</name>
        <dbReference type="ChEBI" id="CHEBI:18420"/>
    </cofactor>
    <text evidence="15">Binds 2 Mg(2+) ions per monomer.</text>
</comment>
<dbReference type="Proteomes" id="UP000484885">
    <property type="component" value="Unassembled WGS sequence"/>
</dbReference>
<dbReference type="PROSITE" id="PS51785">
    <property type="entry name" value="EXOI_C"/>
    <property type="match status" value="1"/>
</dbReference>
<evidence type="ECO:0000256" key="11">
    <source>
        <dbReference type="ARBA" id="ARBA00023204"/>
    </source>
</evidence>
<dbReference type="FunFam" id="3.30.420.10:FF:000033">
    <property type="entry name" value="Exodeoxyribonuclease I"/>
    <property type="match status" value="1"/>
</dbReference>
<dbReference type="Gene3D" id="3.30.420.10">
    <property type="entry name" value="Ribonuclease H-like superfamily/Ribonuclease H"/>
    <property type="match status" value="1"/>
</dbReference>
<dbReference type="InterPro" id="IPR058561">
    <property type="entry name" value="Exonuc_1_C"/>
</dbReference>
<evidence type="ECO:0000259" key="16">
    <source>
        <dbReference type="PROSITE" id="PS51784"/>
    </source>
</evidence>
<accession>A0A845VHT2</accession>